<evidence type="ECO:0000313" key="4">
    <source>
        <dbReference type="Proteomes" id="UP000501570"/>
    </source>
</evidence>
<keyword evidence="4" id="KW-1185">Reference proteome</keyword>
<protein>
    <submittedName>
        <fullName evidence="3">SDR family NAD(P)-dependent oxidoreductase</fullName>
    </submittedName>
</protein>
<dbReference type="Gene3D" id="3.40.50.720">
    <property type="entry name" value="NAD(P)-binding Rossmann-like Domain"/>
    <property type="match status" value="1"/>
</dbReference>
<dbReference type="InterPro" id="IPR002347">
    <property type="entry name" value="SDR_fam"/>
</dbReference>
<organism evidence="3 4">
    <name type="scientific">Chryseobacterium gallinarum</name>
    <dbReference type="NCBI Taxonomy" id="1324352"/>
    <lineage>
        <taxon>Bacteria</taxon>
        <taxon>Pseudomonadati</taxon>
        <taxon>Bacteroidota</taxon>
        <taxon>Flavobacteriia</taxon>
        <taxon>Flavobacteriales</taxon>
        <taxon>Weeksellaceae</taxon>
        <taxon>Chryseobacterium group</taxon>
        <taxon>Chryseobacterium</taxon>
    </lineage>
</organism>
<evidence type="ECO:0000256" key="1">
    <source>
        <dbReference type="ARBA" id="ARBA00006484"/>
    </source>
</evidence>
<sequence length="227" mass="25707">MKSKSNFVLIIGATEDLSYKIARQLAINGYNLILVAHNIDELEEKSNRLKKLGAEVIAITKNLLRQEEVYSLYSELKLNGISPEILINNTGRELYGKLKNSDVHREIDIVNLNIISTMLLNDLFLKERMQEGSGKILNIIHAAHTSDPGYWIFHGVQCFILSWCHAFNDKLAHTGITLFTHVEEAADTDNTDEESIIHALLKINASKERNSFPDQNTKNSAEYRTVL</sequence>
<dbReference type="PANTHER" id="PTHR44196:SF2">
    <property type="entry name" value="SHORT-CHAIN DEHYDROGENASE-RELATED"/>
    <property type="match status" value="1"/>
</dbReference>
<gene>
    <name evidence="3" type="ORF">FOB44_02825</name>
</gene>
<proteinExistence type="inferred from homology"/>
<dbReference type="PANTHER" id="PTHR44196">
    <property type="entry name" value="DEHYDROGENASE/REDUCTASE SDR FAMILY MEMBER 7B"/>
    <property type="match status" value="1"/>
</dbReference>
<dbReference type="Proteomes" id="UP000501570">
    <property type="component" value="Chromosome"/>
</dbReference>
<evidence type="ECO:0000256" key="2">
    <source>
        <dbReference type="ARBA" id="ARBA00023002"/>
    </source>
</evidence>
<name>A0ABX6KMI3_CHRGL</name>
<dbReference type="Pfam" id="PF00106">
    <property type="entry name" value="adh_short"/>
    <property type="match status" value="1"/>
</dbReference>
<dbReference type="EMBL" id="CP050995">
    <property type="protein sequence ID" value="QIY89652.1"/>
    <property type="molecule type" value="Genomic_DNA"/>
</dbReference>
<accession>A0ABX6KMI3</accession>
<reference evidence="3 4" key="1">
    <citation type="submission" date="2019-09" db="EMBL/GenBank/DDBJ databases">
        <title>FDA dAtabase for Regulatory Grade micrObial Sequences (FDA-ARGOS): Supporting development and validation of Infectious Disease Dx tests.</title>
        <authorList>
            <person name="Sciortino C."/>
            <person name="Tallon L."/>
            <person name="Sadzewicz L."/>
            <person name="Vavikolanu K."/>
            <person name="Mehta A."/>
            <person name="Aluvathingal J."/>
            <person name="Nadendla S."/>
            <person name="Nandy P."/>
            <person name="Geyer C."/>
            <person name="Yan Y."/>
            <person name="Sichtig H."/>
        </authorList>
    </citation>
    <scope>NUCLEOTIDE SEQUENCE [LARGE SCALE GENOMIC DNA]</scope>
    <source>
        <strain evidence="3 4">FDAARGOS_636</strain>
    </source>
</reference>
<dbReference type="InterPro" id="IPR036291">
    <property type="entry name" value="NAD(P)-bd_dom_sf"/>
</dbReference>
<dbReference type="RefSeq" id="WP_168237579.1">
    <property type="nucleotide sequence ID" value="NZ_CP050995.1"/>
</dbReference>
<dbReference type="SUPFAM" id="SSF51735">
    <property type="entry name" value="NAD(P)-binding Rossmann-fold domains"/>
    <property type="match status" value="1"/>
</dbReference>
<keyword evidence="2" id="KW-0560">Oxidoreductase</keyword>
<evidence type="ECO:0000313" key="3">
    <source>
        <dbReference type="EMBL" id="QIY89652.1"/>
    </source>
</evidence>
<comment type="similarity">
    <text evidence="1">Belongs to the short-chain dehydrogenases/reductases (SDR) family.</text>
</comment>